<dbReference type="Gene3D" id="2.40.128.540">
    <property type="entry name" value="Domain of unknown function DUF4822"/>
    <property type="match status" value="1"/>
</dbReference>
<dbReference type="EMBL" id="JACXAA010000007">
    <property type="protein sequence ID" value="MBD2755106.1"/>
    <property type="molecule type" value="Genomic_DNA"/>
</dbReference>
<dbReference type="AlphaFoldDB" id="A0A927B3T1"/>
<evidence type="ECO:0000313" key="2">
    <source>
        <dbReference type="Proteomes" id="UP000653797"/>
    </source>
</evidence>
<protein>
    <recommendedName>
        <fullName evidence="3">Lipocalin-like domain-containing protein</fullName>
    </recommendedName>
</protein>
<dbReference type="PROSITE" id="PS51257">
    <property type="entry name" value="PROKAR_LIPOPROTEIN"/>
    <property type="match status" value="1"/>
</dbReference>
<gene>
    <name evidence="1" type="ORF">IC230_19545</name>
</gene>
<keyword evidence="2" id="KW-1185">Reference proteome</keyword>
<evidence type="ECO:0000313" key="1">
    <source>
        <dbReference type="EMBL" id="MBD2755106.1"/>
    </source>
</evidence>
<organism evidence="1 2">
    <name type="scientific">Spirosoma validum</name>
    <dbReference type="NCBI Taxonomy" id="2771355"/>
    <lineage>
        <taxon>Bacteria</taxon>
        <taxon>Pseudomonadati</taxon>
        <taxon>Bacteroidota</taxon>
        <taxon>Cytophagia</taxon>
        <taxon>Cytophagales</taxon>
        <taxon>Cytophagaceae</taxon>
        <taxon>Spirosoma</taxon>
    </lineage>
</organism>
<comment type="caution">
    <text evidence="1">The sequence shown here is derived from an EMBL/GenBank/DDBJ whole genome shotgun (WGS) entry which is preliminary data.</text>
</comment>
<reference evidence="1" key="1">
    <citation type="submission" date="2020-09" db="EMBL/GenBank/DDBJ databases">
        <authorList>
            <person name="Kim M.K."/>
        </authorList>
    </citation>
    <scope>NUCLEOTIDE SEQUENCE</scope>
    <source>
        <strain evidence="1">BT704</strain>
    </source>
</reference>
<evidence type="ECO:0008006" key="3">
    <source>
        <dbReference type="Google" id="ProtNLM"/>
    </source>
</evidence>
<sequence>MNSFRIMLITSLFLCVLTSCKKDDNSANPTPTEATQTDLLVANSWHTTSITTTDGQEINKSRLDLFSQSLFTLNMQFRNNGRVNALDPLQANSVINGGTWKLAADNKSIDVDVTGFQGNFPIVQLTKSRLILRQDNKASVDGKKTDIYMVFDPVL</sequence>
<name>A0A927B3T1_9BACT</name>
<dbReference type="Proteomes" id="UP000653797">
    <property type="component" value="Unassembled WGS sequence"/>
</dbReference>
<accession>A0A927B3T1</accession>
<proteinExistence type="predicted"/>